<dbReference type="SUPFAM" id="SSF55781">
    <property type="entry name" value="GAF domain-like"/>
    <property type="match status" value="1"/>
</dbReference>
<keyword evidence="7" id="KW-1185">Reference proteome</keyword>
<dbReference type="GO" id="GO:0003700">
    <property type="term" value="F:DNA-binding transcription factor activity"/>
    <property type="evidence" value="ECO:0007669"/>
    <property type="project" value="TreeGrafter"/>
</dbReference>
<evidence type="ECO:0000256" key="1">
    <source>
        <dbReference type="ARBA" id="ARBA00023015"/>
    </source>
</evidence>
<dbReference type="Pfam" id="PF09339">
    <property type="entry name" value="HTH_IclR"/>
    <property type="match status" value="1"/>
</dbReference>
<dbReference type="InterPro" id="IPR029016">
    <property type="entry name" value="GAF-like_dom_sf"/>
</dbReference>
<dbReference type="SMART" id="SM00346">
    <property type="entry name" value="HTH_ICLR"/>
    <property type="match status" value="1"/>
</dbReference>
<dbReference type="InterPro" id="IPR036390">
    <property type="entry name" value="WH_DNA-bd_sf"/>
</dbReference>
<dbReference type="AlphaFoldDB" id="A0A401UZA4"/>
<keyword evidence="1" id="KW-0805">Transcription regulation</keyword>
<feature type="domain" description="IclR-ED" evidence="5">
    <location>
        <begin position="98"/>
        <end position="282"/>
    </location>
</feature>
<dbReference type="SUPFAM" id="SSF46785">
    <property type="entry name" value="Winged helix' DNA-binding domain"/>
    <property type="match status" value="1"/>
</dbReference>
<dbReference type="GO" id="GO:0045892">
    <property type="term" value="P:negative regulation of DNA-templated transcription"/>
    <property type="evidence" value="ECO:0007669"/>
    <property type="project" value="TreeGrafter"/>
</dbReference>
<feature type="domain" description="HTH iclR-type" evidence="4">
    <location>
        <begin position="36"/>
        <end position="97"/>
    </location>
</feature>
<dbReference type="GO" id="GO:0003677">
    <property type="term" value="F:DNA binding"/>
    <property type="evidence" value="ECO:0007669"/>
    <property type="project" value="UniProtKB-KW"/>
</dbReference>
<proteinExistence type="predicted"/>
<dbReference type="InterPro" id="IPR036388">
    <property type="entry name" value="WH-like_DNA-bd_sf"/>
</dbReference>
<dbReference type="InterPro" id="IPR014757">
    <property type="entry name" value="Tscrpt_reg_IclR_C"/>
</dbReference>
<evidence type="ECO:0000256" key="2">
    <source>
        <dbReference type="ARBA" id="ARBA00023125"/>
    </source>
</evidence>
<dbReference type="InterPro" id="IPR011991">
    <property type="entry name" value="ArsR-like_HTH"/>
</dbReference>
<evidence type="ECO:0000259" key="4">
    <source>
        <dbReference type="PROSITE" id="PS51077"/>
    </source>
</evidence>
<dbReference type="InterPro" id="IPR050707">
    <property type="entry name" value="HTH_MetabolicPath_Reg"/>
</dbReference>
<accession>A0A401UZA4</accession>
<sequence>MTPPYRPPGRRSGRRYRLGYQTTCERRGAALPSSDVPAADATLRILRHLARTGPMPAAALAHAIGLPRSTTYHLLTVLREHGFVAHLPEERRYGLGLGAFELGSAYSRQAPLARAARPVLARLVDQVGESAHLAVLHGREVLYVVEERAARRPALVTDVGVRLPAHLTASGRAMLADLPRPQVRALFPDRTAFVDRTGLGPSRPAELRDVLVAVRRRGWASEDGDVTPGFASVGVAVHDHTGHPIAGLAVTFARTDADDATAEQLARAAQRAAADLSRRVGGTA</sequence>
<dbReference type="EMBL" id="BHYL01000111">
    <property type="protein sequence ID" value="GCD20018.1"/>
    <property type="molecule type" value="Genomic_DNA"/>
</dbReference>
<dbReference type="InterPro" id="IPR005471">
    <property type="entry name" value="Tscrpt_reg_IclR_N"/>
</dbReference>
<protein>
    <submittedName>
        <fullName evidence="6">IclR family transcriptional regulator</fullName>
    </submittedName>
</protein>
<dbReference type="PROSITE" id="PS51078">
    <property type="entry name" value="ICLR_ED"/>
    <property type="match status" value="1"/>
</dbReference>
<keyword evidence="3" id="KW-0804">Transcription</keyword>
<dbReference type="PANTHER" id="PTHR30136">
    <property type="entry name" value="HELIX-TURN-HELIX TRANSCRIPTIONAL REGULATOR, ICLR FAMILY"/>
    <property type="match status" value="1"/>
</dbReference>
<reference evidence="6 7" key="1">
    <citation type="submission" date="2018-11" db="EMBL/GenBank/DDBJ databases">
        <title>Draft genome sequence of Cellulomonas takizawaensis strain TKZ-21.</title>
        <authorList>
            <person name="Yamamura H."/>
            <person name="Hayashi T."/>
            <person name="Hamada M."/>
            <person name="Serisawa Y."/>
            <person name="Matsuyama K."/>
            <person name="Nakagawa Y."/>
            <person name="Otoguro M."/>
            <person name="Yanagida F."/>
            <person name="Hayakawa M."/>
        </authorList>
    </citation>
    <scope>NUCLEOTIDE SEQUENCE [LARGE SCALE GENOMIC DNA]</scope>
    <source>
        <strain evidence="6 7">TKZ-21</strain>
    </source>
</reference>
<dbReference type="PANTHER" id="PTHR30136:SF35">
    <property type="entry name" value="HTH-TYPE TRANSCRIPTIONAL REGULATOR RV1719"/>
    <property type="match status" value="1"/>
</dbReference>
<evidence type="ECO:0000313" key="6">
    <source>
        <dbReference type="EMBL" id="GCD20018.1"/>
    </source>
</evidence>
<dbReference type="Gene3D" id="1.10.10.10">
    <property type="entry name" value="Winged helix-like DNA-binding domain superfamily/Winged helix DNA-binding domain"/>
    <property type="match status" value="1"/>
</dbReference>
<gene>
    <name evidence="6" type="ORF">CTKZ_15800</name>
</gene>
<evidence type="ECO:0000256" key="3">
    <source>
        <dbReference type="ARBA" id="ARBA00023163"/>
    </source>
</evidence>
<dbReference type="CDD" id="cd00090">
    <property type="entry name" value="HTH_ARSR"/>
    <property type="match status" value="1"/>
</dbReference>
<dbReference type="Proteomes" id="UP000288246">
    <property type="component" value="Unassembled WGS sequence"/>
</dbReference>
<dbReference type="Gene3D" id="3.30.450.40">
    <property type="match status" value="1"/>
</dbReference>
<comment type="caution">
    <text evidence="6">The sequence shown here is derived from an EMBL/GenBank/DDBJ whole genome shotgun (WGS) entry which is preliminary data.</text>
</comment>
<keyword evidence="2" id="KW-0238">DNA-binding</keyword>
<name>A0A401UZA4_9CELL</name>
<evidence type="ECO:0000313" key="7">
    <source>
        <dbReference type="Proteomes" id="UP000288246"/>
    </source>
</evidence>
<dbReference type="Pfam" id="PF01614">
    <property type="entry name" value="IclR_C"/>
    <property type="match status" value="1"/>
</dbReference>
<organism evidence="6 7">
    <name type="scientific">Cellulomonas algicola</name>
    <dbReference type="NCBI Taxonomy" id="2071633"/>
    <lineage>
        <taxon>Bacteria</taxon>
        <taxon>Bacillati</taxon>
        <taxon>Actinomycetota</taxon>
        <taxon>Actinomycetes</taxon>
        <taxon>Micrococcales</taxon>
        <taxon>Cellulomonadaceae</taxon>
        <taxon>Cellulomonas</taxon>
    </lineage>
</organism>
<dbReference type="PROSITE" id="PS51077">
    <property type="entry name" value="HTH_ICLR"/>
    <property type="match status" value="1"/>
</dbReference>
<evidence type="ECO:0000259" key="5">
    <source>
        <dbReference type="PROSITE" id="PS51078"/>
    </source>
</evidence>